<keyword evidence="1" id="KW-0611">Plant defense</keyword>
<sequence length="271" mass="31169">MTMLECFAGTFVDRDNFNRYMQETLGNSYGPQTYFIYYKDGNHKGHVELSRYRQPLSQFKCRSMCINECEQLSYVLSRDLQNLSIEDNSQWVCLCAALSSNGPFRLEKIHVLLCTKLKNLFCLSCSLCSNIHSLQSLWLCQLESLTAIFKEDIANLIQASPPINRFSQLKLLYISECHTIKTLLTLSLVSQLQNLEIIDVLDCNLMEQIFAVADHDDSIKITLPELTELYLKGLPQLKTVCKEILVCKSGFELQIYDCPNLYEPRIEYVAL</sequence>
<name>A0AAQ3NFD4_VIGMU</name>
<dbReference type="Proteomes" id="UP001374535">
    <property type="component" value="Chromosome 6"/>
</dbReference>
<dbReference type="PANTHER" id="PTHR33463:SF187">
    <property type="entry name" value="AND NB-ARC DOMAIN DISEASE RESISTANCE PROTEIN, PUTATIVE-RELATED"/>
    <property type="match status" value="1"/>
</dbReference>
<evidence type="ECO:0000313" key="4">
    <source>
        <dbReference type="Proteomes" id="UP001374535"/>
    </source>
</evidence>
<keyword evidence="4" id="KW-1185">Reference proteome</keyword>
<evidence type="ECO:0000259" key="2">
    <source>
        <dbReference type="Pfam" id="PF23247"/>
    </source>
</evidence>
<dbReference type="PANTHER" id="PTHR33463">
    <property type="entry name" value="NB-ARC DOMAIN-CONTAINING PROTEIN-RELATED"/>
    <property type="match status" value="1"/>
</dbReference>
<accession>A0AAQ3NFD4</accession>
<dbReference type="InterPro" id="IPR032675">
    <property type="entry name" value="LRR_dom_sf"/>
</dbReference>
<dbReference type="EMBL" id="CP144695">
    <property type="protein sequence ID" value="WVZ07990.1"/>
    <property type="molecule type" value="Genomic_DNA"/>
</dbReference>
<dbReference type="Gene3D" id="3.80.10.10">
    <property type="entry name" value="Ribonuclease Inhibitor"/>
    <property type="match status" value="1"/>
</dbReference>
<dbReference type="Pfam" id="PF23247">
    <property type="entry name" value="LRR_RPS2"/>
    <property type="match status" value="1"/>
</dbReference>
<proteinExistence type="predicted"/>
<dbReference type="AlphaFoldDB" id="A0AAQ3NFD4"/>
<protein>
    <recommendedName>
        <fullName evidence="2">Disease resistance protein At4g27190-like leucine-rich repeats domain-containing protein</fullName>
    </recommendedName>
</protein>
<gene>
    <name evidence="3" type="ORF">V8G54_021336</name>
</gene>
<evidence type="ECO:0000313" key="3">
    <source>
        <dbReference type="EMBL" id="WVZ07990.1"/>
    </source>
</evidence>
<evidence type="ECO:0000256" key="1">
    <source>
        <dbReference type="ARBA" id="ARBA00022821"/>
    </source>
</evidence>
<dbReference type="SUPFAM" id="SSF52058">
    <property type="entry name" value="L domain-like"/>
    <property type="match status" value="1"/>
</dbReference>
<dbReference type="InterPro" id="IPR057135">
    <property type="entry name" value="At4g27190-like_LRR"/>
</dbReference>
<feature type="domain" description="Disease resistance protein At4g27190-like leucine-rich repeats" evidence="2">
    <location>
        <begin position="152"/>
        <end position="261"/>
    </location>
</feature>
<dbReference type="InterPro" id="IPR050905">
    <property type="entry name" value="Plant_NBS-LRR"/>
</dbReference>
<organism evidence="3 4">
    <name type="scientific">Vigna mungo</name>
    <name type="common">Black gram</name>
    <name type="synonym">Phaseolus mungo</name>
    <dbReference type="NCBI Taxonomy" id="3915"/>
    <lineage>
        <taxon>Eukaryota</taxon>
        <taxon>Viridiplantae</taxon>
        <taxon>Streptophyta</taxon>
        <taxon>Embryophyta</taxon>
        <taxon>Tracheophyta</taxon>
        <taxon>Spermatophyta</taxon>
        <taxon>Magnoliopsida</taxon>
        <taxon>eudicotyledons</taxon>
        <taxon>Gunneridae</taxon>
        <taxon>Pentapetalae</taxon>
        <taxon>rosids</taxon>
        <taxon>fabids</taxon>
        <taxon>Fabales</taxon>
        <taxon>Fabaceae</taxon>
        <taxon>Papilionoideae</taxon>
        <taxon>50 kb inversion clade</taxon>
        <taxon>NPAAA clade</taxon>
        <taxon>indigoferoid/millettioid clade</taxon>
        <taxon>Phaseoleae</taxon>
        <taxon>Vigna</taxon>
    </lineage>
</organism>
<reference evidence="3 4" key="1">
    <citation type="journal article" date="2023" name="Life. Sci Alliance">
        <title>Evolutionary insights into 3D genome organization and epigenetic landscape of Vigna mungo.</title>
        <authorList>
            <person name="Junaid A."/>
            <person name="Singh B."/>
            <person name="Bhatia S."/>
        </authorList>
    </citation>
    <scope>NUCLEOTIDE SEQUENCE [LARGE SCALE GENOMIC DNA]</scope>
    <source>
        <strain evidence="3">Urdbean</strain>
    </source>
</reference>